<dbReference type="SUPFAM" id="SSF52087">
    <property type="entry name" value="CRAL/TRIO domain"/>
    <property type="match status" value="1"/>
</dbReference>
<evidence type="ECO:0000313" key="2">
    <source>
        <dbReference type="EMBL" id="KAB0791346.1"/>
    </source>
</evidence>
<gene>
    <name evidence="2" type="ORF">PPYR_03146</name>
</gene>
<dbReference type="GO" id="GO:1902936">
    <property type="term" value="F:phosphatidylinositol bisphosphate binding"/>
    <property type="evidence" value="ECO:0007669"/>
    <property type="project" value="TreeGrafter"/>
</dbReference>
<accession>A0A5N4A218</accession>
<dbReference type="Gene3D" id="3.40.525.10">
    <property type="entry name" value="CRAL-TRIO lipid binding domain"/>
    <property type="match status" value="1"/>
</dbReference>
<name>A0A5N4A218_PHOPY</name>
<sequence>MQFANVEDEYRKNKDLHESDLKSLQEWIQKQPHLPPVSDLKLAVFLHSCHWSLEQTKTTIEKFLTYRGAWPDFFANRNPNDPSVRTHMGVSLCTFFPKTRQNCNIVFYKLMDLTVDNFCSKAEFKVLDMCIMLEMARKGSLDDFMLVADMSDVSMGHALKIEITATRRIMLYLQGALPVRLKALHFIVKAGLINLIMPLFKPFMKKELADLLHFHDSYEALSKFLPLESLPADVGGKGPTTKELHENMHKLYTEYADFFVEEEGFVSKEDFRDSRPSYMDEDLGIGTDGSFKKLDID</sequence>
<dbReference type="InParanoid" id="A0A5N4A218"/>
<dbReference type="PANTHER" id="PTHR10174:SF213">
    <property type="entry name" value="CRAL-TRIO DOMAIN-CONTAINING PROTEIN"/>
    <property type="match status" value="1"/>
</dbReference>
<dbReference type="InterPro" id="IPR036865">
    <property type="entry name" value="CRAL-TRIO_dom_sf"/>
</dbReference>
<reference evidence="2 3" key="1">
    <citation type="journal article" date="2018" name="Elife">
        <title>Firefly genomes illuminate parallel origins of bioluminescence in beetles.</title>
        <authorList>
            <person name="Fallon T.R."/>
            <person name="Lower S.E."/>
            <person name="Chang C.H."/>
            <person name="Bessho-Uehara M."/>
            <person name="Martin G.J."/>
            <person name="Bewick A.J."/>
            <person name="Behringer M."/>
            <person name="Debat H.J."/>
            <person name="Wong I."/>
            <person name="Day J.C."/>
            <person name="Suvorov A."/>
            <person name="Silva C.J."/>
            <person name="Stanger-Hall K.F."/>
            <person name="Hall D.W."/>
            <person name="Schmitz R.J."/>
            <person name="Nelson D.R."/>
            <person name="Lewis S.M."/>
            <person name="Shigenobu S."/>
            <person name="Bybee S.M."/>
            <person name="Larracuente A.M."/>
            <person name="Oba Y."/>
            <person name="Weng J.K."/>
        </authorList>
    </citation>
    <scope>NUCLEOTIDE SEQUENCE [LARGE SCALE GENOMIC DNA]</scope>
    <source>
        <strain evidence="2">1611_PpyrPB1</strain>
        <tissue evidence="2">Whole body</tissue>
    </source>
</reference>
<dbReference type="PANTHER" id="PTHR10174">
    <property type="entry name" value="ALPHA-TOCOPHEROL TRANSFER PROTEIN-RELATED"/>
    <property type="match status" value="1"/>
</dbReference>
<dbReference type="CDD" id="cd00170">
    <property type="entry name" value="SEC14"/>
    <property type="match status" value="1"/>
</dbReference>
<dbReference type="InterPro" id="IPR036273">
    <property type="entry name" value="CRAL/TRIO_N_dom_sf"/>
</dbReference>
<dbReference type="Pfam" id="PF00650">
    <property type="entry name" value="CRAL_TRIO"/>
    <property type="match status" value="1"/>
</dbReference>
<evidence type="ECO:0000313" key="3">
    <source>
        <dbReference type="Proteomes" id="UP000327044"/>
    </source>
</evidence>
<keyword evidence="3" id="KW-1185">Reference proteome</keyword>
<dbReference type="SUPFAM" id="SSF46938">
    <property type="entry name" value="CRAL/TRIO N-terminal domain"/>
    <property type="match status" value="1"/>
</dbReference>
<protein>
    <recommendedName>
        <fullName evidence="1">CRAL-TRIO domain-containing protein</fullName>
    </recommendedName>
</protein>
<feature type="domain" description="CRAL-TRIO" evidence="1">
    <location>
        <begin position="132"/>
        <end position="242"/>
    </location>
</feature>
<dbReference type="InterPro" id="IPR001251">
    <property type="entry name" value="CRAL-TRIO_dom"/>
</dbReference>
<dbReference type="AlphaFoldDB" id="A0A5N4A218"/>
<comment type="caution">
    <text evidence="2">The sequence shown here is derived from an EMBL/GenBank/DDBJ whole genome shotgun (WGS) entry which is preliminary data.</text>
</comment>
<organism evidence="2 3">
    <name type="scientific">Photinus pyralis</name>
    <name type="common">Common eastern firefly</name>
    <name type="synonym">Lampyris pyralis</name>
    <dbReference type="NCBI Taxonomy" id="7054"/>
    <lineage>
        <taxon>Eukaryota</taxon>
        <taxon>Metazoa</taxon>
        <taxon>Ecdysozoa</taxon>
        <taxon>Arthropoda</taxon>
        <taxon>Hexapoda</taxon>
        <taxon>Insecta</taxon>
        <taxon>Pterygota</taxon>
        <taxon>Neoptera</taxon>
        <taxon>Endopterygota</taxon>
        <taxon>Coleoptera</taxon>
        <taxon>Polyphaga</taxon>
        <taxon>Elateriformia</taxon>
        <taxon>Elateroidea</taxon>
        <taxon>Lampyridae</taxon>
        <taxon>Lampyrinae</taxon>
        <taxon>Photinus</taxon>
    </lineage>
</organism>
<dbReference type="PROSITE" id="PS50191">
    <property type="entry name" value="CRAL_TRIO"/>
    <property type="match status" value="1"/>
</dbReference>
<dbReference type="Proteomes" id="UP000327044">
    <property type="component" value="Unassembled WGS sequence"/>
</dbReference>
<dbReference type="GO" id="GO:0016020">
    <property type="term" value="C:membrane"/>
    <property type="evidence" value="ECO:0007669"/>
    <property type="project" value="TreeGrafter"/>
</dbReference>
<dbReference type="OrthoDB" id="6432525at2759"/>
<dbReference type="EMBL" id="VVIM01000011">
    <property type="protein sequence ID" value="KAB0791346.1"/>
    <property type="molecule type" value="Genomic_DNA"/>
</dbReference>
<evidence type="ECO:0000259" key="1">
    <source>
        <dbReference type="PROSITE" id="PS50191"/>
    </source>
</evidence>
<proteinExistence type="predicted"/>
<dbReference type="PRINTS" id="PR00180">
    <property type="entry name" value="CRETINALDHBP"/>
</dbReference>